<dbReference type="Pfam" id="PF06475">
    <property type="entry name" value="Glycolipid_bind"/>
    <property type="match status" value="1"/>
</dbReference>
<gene>
    <name evidence="1" type="ORF">E1O70_19675</name>
</gene>
<evidence type="ECO:0008006" key="3">
    <source>
        <dbReference type="Google" id="ProtNLM"/>
    </source>
</evidence>
<dbReference type="EMBL" id="SOZH01000015">
    <property type="protein sequence ID" value="TFF03621.1"/>
    <property type="molecule type" value="Genomic_DNA"/>
</dbReference>
<dbReference type="InterPro" id="IPR009467">
    <property type="entry name" value="Glycolipid-bd_prot_put"/>
</dbReference>
<protein>
    <recommendedName>
        <fullName evidence="3">Glycolipid-binding domain-containing protein</fullName>
    </recommendedName>
</protein>
<dbReference type="SUPFAM" id="SSF159275">
    <property type="entry name" value="PA1994-like"/>
    <property type="match status" value="1"/>
</dbReference>
<dbReference type="AlphaFoldDB" id="A0A4Y8QWW5"/>
<dbReference type="Proteomes" id="UP000298003">
    <property type="component" value="Unassembled WGS sequence"/>
</dbReference>
<sequence>MARPCHALAARAPAFRPTLTGVSPRTRHVAWTGWDDDPDRLEAATVTVRGDRLAALGTSRATTYATAWALRTGPGWVTEHLDVSVRGLGWSRHLDLVRVPDGAWRADVREAGTPPSGLAAPGVEDPATLDGALDCDIALCPVTNTMPILRLGLLGDDPPAHETHLVMAWVEVPSLRVLRSDQVYAAREPLDPATGRGVVTYTSATRDFTADLTVDADGLVVDYPELARRL</sequence>
<evidence type="ECO:0000313" key="1">
    <source>
        <dbReference type="EMBL" id="TFF03621.1"/>
    </source>
</evidence>
<organism evidence="1 2">
    <name type="scientific">Cellulosimicrobium funkei</name>
    <dbReference type="NCBI Taxonomy" id="264251"/>
    <lineage>
        <taxon>Bacteria</taxon>
        <taxon>Bacillati</taxon>
        <taxon>Actinomycetota</taxon>
        <taxon>Actinomycetes</taxon>
        <taxon>Micrococcales</taxon>
        <taxon>Promicromonosporaceae</taxon>
        <taxon>Cellulosimicrobium</taxon>
    </lineage>
</organism>
<proteinExistence type="predicted"/>
<comment type="caution">
    <text evidence="1">The sequence shown here is derived from an EMBL/GenBank/DDBJ whole genome shotgun (WGS) entry which is preliminary data.</text>
</comment>
<reference evidence="1 2" key="1">
    <citation type="submission" date="2019-03" db="EMBL/GenBank/DDBJ databases">
        <title>Cellulosimicrobium funkei JCM14302 Assembly.</title>
        <authorList>
            <person name="Dou T."/>
        </authorList>
    </citation>
    <scope>NUCLEOTIDE SEQUENCE [LARGE SCALE GENOMIC DNA]</scope>
    <source>
        <strain evidence="1 2">JCM 14302</strain>
    </source>
</reference>
<name>A0A4Y8QWW5_9MICO</name>
<accession>A0A4Y8QWW5</accession>
<keyword evidence="2" id="KW-1185">Reference proteome</keyword>
<evidence type="ECO:0000313" key="2">
    <source>
        <dbReference type="Proteomes" id="UP000298003"/>
    </source>
</evidence>